<proteinExistence type="predicted"/>
<keyword evidence="2" id="KW-1185">Reference proteome</keyword>
<reference evidence="1 2" key="3">
    <citation type="journal article" date="2010" name="BMC Genomics">
        <title>Transcriptome sequencing and comparative analysis of cucumber flowers with different sex types.</title>
        <authorList>
            <person name="Guo S."/>
            <person name="Zheng Y."/>
            <person name="Joung J.G."/>
            <person name="Liu S."/>
            <person name="Zhang Z."/>
            <person name="Crasta O.R."/>
            <person name="Sobral B.W."/>
            <person name="Xu Y."/>
            <person name="Huang S."/>
            <person name="Fei Z."/>
        </authorList>
    </citation>
    <scope>NUCLEOTIDE SEQUENCE [LARGE SCALE GENOMIC DNA]</scope>
    <source>
        <strain evidence="2">cv. 9930</strain>
    </source>
</reference>
<protein>
    <recommendedName>
        <fullName evidence="3">Deacetylase sirtuin-type domain-containing protein</fullName>
    </recommendedName>
</protein>
<evidence type="ECO:0000313" key="1">
    <source>
        <dbReference type="EMBL" id="KGN44026.1"/>
    </source>
</evidence>
<reference evidence="1 2" key="4">
    <citation type="journal article" date="2011" name="BMC Genomics">
        <title>RNA-Seq improves annotation of protein-coding genes in the cucumber genome.</title>
        <authorList>
            <person name="Li Z."/>
            <person name="Zhang Z."/>
            <person name="Yan P."/>
            <person name="Huang S."/>
            <person name="Fei Z."/>
            <person name="Lin K."/>
        </authorList>
    </citation>
    <scope>NUCLEOTIDE SEQUENCE [LARGE SCALE GENOMIC DNA]</scope>
    <source>
        <strain evidence="2">cv. 9930</strain>
    </source>
</reference>
<dbReference type="SUPFAM" id="SSF52467">
    <property type="entry name" value="DHS-like NAD/FAD-binding domain"/>
    <property type="match status" value="1"/>
</dbReference>
<dbReference type="InterPro" id="IPR029035">
    <property type="entry name" value="DHS-like_NAD/FAD-binding_dom"/>
</dbReference>
<dbReference type="EMBL" id="CM002928">
    <property type="protein sequence ID" value="KGN44026.1"/>
    <property type="molecule type" value="Genomic_DNA"/>
</dbReference>
<reference evidence="1 2" key="2">
    <citation type="journal article" date="2009" name="PLoS ONE">
        <title>An integrated genetic and cytogenetic map of the cucumber genome.</title>
        <authorList>
            <person name="Ren Y."/>
            <person name="Zhang Z."/>
            <person name="Liu J."/>
            <person name="Staub J.E."/>
            <person name="Han Y."/>
            <person name="Cheng Z."/>
            <person name="Li X."/>
            <person name="Lu J."/>
            <person name="Miao H."/>
            <person name="Kang H."/>
            <person name="Xie B."/>
            <person name="Gu X."/>
            <person name="Wang X."/>
            <person name="Du Y."/>
            <person name="Jin W."/>
            <person name="Huang S."/>
        </authorList>
    </citation>
    <scope>NUCLEOTIDE SEQUENCE [LARGE SCALE GENOMIC DNA]</scope>
    <source>
        <strain evidence="2">cv. 9930</strain>
    </source>
</reference>
<dbReference type="STRING" id="3659.A0A0A0K8C9"/>
<evidence type="ECO:0000313" key="2">
    <source>
        <dbReference type="Proteomes" id="UP000029981"/>
    </source>
</evidence>
<dbReference type="Gramene" id="KGN44026">
    <property type="protein sequence ID" value="KGN44026"/>
    <property type="gene ID" value="Csa_7G113310"/>
</dbReference>
<dbReference type="AlphaFoldDB" id="A0A0A0K8C9"/>
<reference evidence="1 2" key="1">
    <citation type="journal article" date="2009" name="Nat. Genet.">
        <title>The genome of the cucumber, Cucumis sativus L.</title>
        <authorList>
            <person name="Huang S."/>
            <person name="Li R."/>
            <person name="Zhang Z."/>
            <person name="Li L."/>
            <person name="Gu X."/>
            <person name="Fan W."/>
            <person name="Lucas W.J."/>
            <person name="Wang X."/>
            <person name="Xie B."/>
            <person name="Ni P."/>
            <person name="Ren Y."/>
            <person name="Zhu H."/>
            <person name="Li J."/>
            <person name="Lin K."/>
            <person name="Jin W."/>
            <person name="Fei Z."/>
            <person name="Li G."/>
            <person name="Staub J."/>
            <person name="Kilian A."/>
            <person name="van der Vossen E.A."/>
            <person name="Wu Y."/>
            <person name="Guo J."/>
            <person name="He J."/>
            <person name="Jia Z."/>
            <person name="Ren Y."/>
            <person name="Tian G."/>
            <person name="Lu Y."/>
            <person name="Ruan J."/>
            <person name="Qian W."/>
            <person name="Wang M."/>
            <person name="Huang Q."/>
            <person name="Li B."/>
            <person name="Xuan Z."/>
            <person name="Cao J."/>
            <person name="Asan"/>
            <person name="Wu Z."/>
            <person name="Zhang J."/>
            <person name="Cai Q."/>
            <person name="Bai Y."/>
            <person name="Zhao B."/>
            <person name="Han Y."/>
            <person name="Li Y."/>
            <person name="Li X."/>
            <person name="Wang S."/>
            <person name="Shi Q."/>
            <person name="Liu S."/>
            <person name="Cho W.K."/>
            <person name="Kim J.Y."/>
            <person name="Xu Y."/>
            <person name="Heller-Uszynska K."/>
            <person name="Miao H."/>
            <person name="Cheng Z."/>
            <person name="Zhang S."/>
            <person name="Wu J."/>
            <person name="Yang Y."/>
            <person name="Kang H."/>
            <person name="Li M."/>
            <person name="Liang H."/>
            <person name="Ren X."/>
            <person name="Shi Z."/>
            <person name="Wen M."/>
            <person name="Jian M."/>
            <person name="Yang H."/>
            <person name="Zhang G."/>
            <person name="Yang Z."/>
            <person name="Chen R."/>
            <person name="Liu S."/>
            <person name="Li J."/>
            <person name="Ma L."/>
            <person name="Liu H."/>
            <person name="Zhou Y."/>
            <person name="Zhao J."/>
            <person name="Fang X."/>
            <person name="Li G."/>
            <person name="Fang L."/>
            <person name="Li Y."/>
            <person name="Liu D."/>
            <person name="Zheng H."/>
            <person name="Zhang Y."/>
            <person name="Qin N."/>
            <person name="Li Z."/>
            <person name="Yang G."/>
            <person name="Yang S."/>
            <person name="Bolund L."/>
            <person name="Kristiansen K."/>
            <person name="Zheng H."/>
            <person name="Li S."/>
            <person name="Zhang X."/>
            <person name="Yang H."/>
            <person name="Wang J."/>
            <person name="Sun R."/>
            <person name="Zhang B."/>
            <person name="Jiang S."/>
            <person name="Wang J."/>
            <person name="Du Y."/>
            <person name="Li S."/>
        </authorList>
    </citation>
    <scope>NUCLEOTIDE SEQUENCE [LARGE SCALE GENOMIC DNA]</scope>
    <source>
        <strain evidence="2">cv. 9930</strain>
    </source>
</reference>
<accession>A0A0A0K8C9</accession>
<sequence length="66" mass="6948">MCSLQITPACNLPLKSLRGGGKIIIVNLQKTPKDKKASLVIHGRVDKSSPATTSSSELLVSFAAQV</sequence>
<name>A0A0A0K8C9_CUCSA</name>
<organism evidence="1 2">
    <name type="scientific">Cucumis sativus</name>
    <name type="common">Cucumber</name>
    <dbReference type="NCBI Taxonomy" id="3659"/>
    <lineage>
        <taxon>Eukaryota</taxon>
        <taxon>Viridiplantae</taxon>
        <taxon>Streptophyta</taxon>
        <taxon>Embryophyta</taxon>
        <taxon>Tracheophyta</taxon>
        <taxon>Spermatophyta</taxon>
        <taxon>Magnoliopsida</taxon>
        <taxon>eudicotyledons</taxon>
        <taxon>Gunneridae</taxon>
        <taxon>Pentapetalae</taxon>
        <taxon>rosids</taxon>
        <taxon>fabids</taxon>
        <taxon>Cucurbitales</taxon>
        <taxon>Cucurbitaceae</taxon>
        <taxon>Benincaseae</taxon>
        <taxon>Cucumis</taxon>
    </lineage>
</organism>
<evidence type="ECO:0008006" key="3">
    <source>
        <dbReference type="Google" id="ProtNLM"/>
    </source>
</evidence>
<gene>
    <name evidence="1" type="ORF">Csa_7G113310</name>
</gene>
<dbReference type="Gene3D" id="3.40.50.1220">
    <property type="entry name" value="TPP-binding domain"/>
    <property type="match status" value="1"/>
</dbReference>
<dbReference type="Proteomes" id="UP000029981">
    <property type="component" value="Chromosome 7"/>
</dbReference>